<dbReference type="InterPro" id="IPR032675">
    <property type="entry name" value="LRR_dom_sf"/>
</dbReference>
<feature type="region of interest" description="Disordered" evidence="1">
    <location>
        <begin position="234"/>
        <end position="253"/>
    </location>
</feature>
<feature type="transmembrane region" description="Helical" evidence="2">
    <location>
        <begin position="128"/>
        <end position="151"/>
    </location>
</feature>
<keyword evidence="4" id="KW-1185">Reference proteome</keyword>
<sequence length="857" mass="96983">MCHYSDVGNPFDHSRILILTCFVKQSSLFNKLKKTVNSSSSTFESTEIAPSVESSPSRFLVDFPSGTSFTVVVKDNDGNSIQSSVLTVLTSTNTSCLNEPSPDNTSSDSPFPPLTTNSSMMSKNTARIAIIAGSILAGIIIIATLIVFLVIRLRRRRRRNYLTSRENVIQTFGNETAGFDGDEDPSIISDPFVYRSKPAMKMGLVGDNSRHPSALEVVVNLPPQAQVHGYQGNLPSIRVIPPDETPSSRTQDDDMDQLASRMVEMMSAGRMTGQAWSPNRNPSPLKYGEEVERYLEVFLSTPGISEEQVSRALLARGRARRIAADKLLTRAHQDFLAVAKMDPTKQPILAQIQRDFPPVYSTIPVYRRVPPEVWEFIASHTPRFHLRTWLKVSRFHRGIARRLIFRTIDVFFGDDTDRDNGVNRGLDIFDQVKRDPSFAKLVQTLRIHWSYEDEDLMDLMKQDSCLLPFTGIFREALPAFTALTEFEWIGYPEMKADLVGAILASHSQLRSLALVGWHFDGIGVSNFRNLRRFTLRAEDDDGDAEMDEVKYVLDNNKNTLERLTLGAYLMRKHSWDAAFQSDTIQKLTHLDLVDTRISQFVLTRIAHAQNLISLTLHGTFESPGPATIVFASDHVINGKHTFLPYLQQFRFIMVGHDDEINLFKSVVDFLRGRPLIRRLDLGDCPWDLVKKLLPGLTGLRVLRVRISKFDEMAAQDLAGIIPTSMVAMHVSVTLSDQHINTYARYFARFHALSMLHLASMSVRRPQHHTDRDSQQYELWTAQVRSIPITLQSIDFLGWHGEHYVVVRDGQRNFVELKELPARRRLDCGNAVDLGGEDAAWLERKDIPIDFERPGLEN</sequence>
<keyword evidence="2" id="KW-0812">Transmembrane</keyword>
<reference evidence="3" key="1">
    <citation type="submission" date="2021-10" db="EMBL/GenBank/DDBJ databases">
        <title>De novo Genome Assembly of Clathrus columnatus (Basidiomycota, Fungi) Using Illumina and Nanopore Sequence Data.</title>
        <authorList>
            <person name="Ogiso-Tanaka E."/>
            <person name="Itagaki H."/>
            <person name="Hosoya T."/>
            <person name="Hosaka K."/>
        </authorList>
    </citation>
    <scope>NUCLEOTIDE SEQUENCE</scope>
    <source>
        <strain evidence="3">MO-923</strain>
    </source>
</reference>
<dbReference type="Proteomes" id="UP001050691">
    <property type="component" value="Unassembled WGS sequence"/>
</dbReference>
<protein>
    <recommendedName>
        <fullName evidence="5">F-box domain-containing protein</fullName>
    </recommendedName>
</protein>
<evidence type="ECO:0000313" key="3">
    <source>
        <dbReference type="EMBL" id="GJJ14035.1"/>
    </source>
</evidence>
<keyword evidence="2" id="KW-1133">Transmembrane helix</keyword>
<organism evidence="3 4">
    <name type="scientific">Clathrus columnatus</name>
    <dbReference type="NCBI Taxonomy" id="1419009"/>
    <lineage>
        <taxon>Eukaryota</taxon>
        <taxon>Fungi</taxon>
        <taxon>Dikarya</taxon>
        <taxon>Basidiomycota</taxon>
        <taxon>Agaricomycotina</taxon>
        <taxon>Agaricomycetes</taxon>
        <taxon>Phallomycetidae</taxon>
        <taxon>Phallales</taxon>
        <taxon>Clathraceae</taxon>
        <taxon>Clathrus</taxon>
    </lineage>
</organism>
<evidence type="ECO:0008006" key="5">
    <source>
        <dbReference type="Google" id="ProtNLM"/>
    </source>
</evidence>
<dbReference type="SUPFAM" id="SSF52047">
    <property type="entry name" value="RNI-like"/>
    <property type="match status" value="1"/>
</dbReference>
<feature type="region of interest" description="Disordered" evidence="1">
    <location>
        <begin position="96"/>
        <end position="118"/>
    </location>
</feature>
<proteinExistence type="predicted"/>
<accession>A0AAV5AQ63</accession>
<evidence type="ECO:0000256" key="2">
    <source>
        <dbReference type="SAM" id="Phobius"/>
    </source>
</evidence>
<gene>
    <name evidence="3" type="ORF">Clacol_008292</name>
</gene>
<evidence type="ECO:0000256" key="1">
    <source>
        <dbReference type="SAM" id="MobiDB-lite"/>
    </source>
</evidence>
<name>A0AAV5AQ63_9AGAM</name>
<dbReference type="Gene3D" id="3.80.10.10">
    <property type="entry name" value="Ribonuclease Inhibitor"/>
    <property type="match status" value="1"/>
</dbReference>
<evidence type="ECO:0000313" key="4">
    <source>
        <dbReference type="Proteomes" id="UP001050691"/>
    </source>
</evidence>
<dbReference type="AlphaFoldDB" id="A0AAV5AQ63"/>
<dbReference type="EMBL" id="BPWL01000009">
    <property type="protein sequence ID" value="GJJ14035.1"/>
    <property type="molecule type" value="Genomic_DNA"/>
</dbReference>
<comment type="caution">
    <text evidence="3">The sequence shown here is derived from an EMBL/GenBank/DDBJ whole genome shotgun (WGS) entry which is preliminary data.</text>
</comment>
<keyword evidence="2" id="KW-0472">Membrane</keyword>